<gene>
    <name evidence="1" type="ORF">PPEP_a3639</name>
</gene>
<dbReference type="Proteomes" id="UP000660708">
    <property type="component" value="Unassembled WGS sequence"/>
</dbReference>
<evidence type="ECO:0000313" key="1">
    <source>
        <dbReference type="EMBL" id="MBE0346420.1"/>
    </source>
</evidence>
<accession>A0A8I0MWD1</accession>
<proteinExistence type="predicted"/>
<keyword evidence="2" id="KW-1185">Reference proteome</keyword>
<organism evidence="1 2">
    <name type="scientific">Pseudoalteromonas peptidolytica F12-50-A1</name>
    <dbReference type="NCBI Taxonomy" id="1315280"/>
    <lineage>
        <taxon>Bacteria</taxon>
        <taxon>Pseudomonadati</taxon>
        <taxon>Pseudomonadota</taxon>
        <taxon>Gammaproteobacteria</taxon>
        <taxon>Alteromonadales</taxon>
        <taxon>Pseudoalteromonadaceae</taxon>
        <taxon>Pseudoalteromonas</taxon>
    </lineage>
</organism>
<name>A0A8I0MWD1_9GAMM</name>
<reference evidence="1 2" key="1">
    <citation type="submission" date="2015-06" db="EMBL/GenBank/DDBJ databases">
        <title>Genome sequence of Pseudoalteromonas peptidolytica.</title>
        <authorList>
            <person name="Xie B.-B."/>
            <person name="Rong J.-C."/>
            <person name="Qin Q.-L."/>
            <person name="Zhang Y.-Z."/>
        </authorList>
    </citation>
    <scope>NUCLEOTIDE SEQUENCE [LARGE SCALE GENOMIC DNA]</scope>
    <source>
        <strain evidence="1 2">F12-50-A1</strain>
    </source>
</reference>
<evidence type="ECO:0000313" key="2">
    <source>
        <dbReference type="Proteomes" id="UP000660708"/>
    </source>
</evidence>
<comment type="caution">
    <text evidence="1">The sequence shown here is derived from an EMBL/GenBank/DDBJ whole genome shotgun (WGS) entry which is preliminary data.</text>
</comment>
<protein>
    <submittedName>
        <fullName evidence="1">Uncharacterized protein</fullName>
    </submittedName>
</protein>
<dbReference type="AlphaFoldDB" id="A0A8I0MWD1"/>
<dbReference type="EMBL" id="AQHF01000021">
    <property type="protein sequence ID" value="MBE0346420.1"/>
    <property type="molecule type" value="Genomic_DNA"/>
</dbReference>
<sequence length="39" mass="4515">MSVSAFIIFEELVMYSGQIKVGFRQLALKGYMQCYGDYQ</sequence>